<protein>
    <submittedName>
        <fullName evidence="1">Uncharacterized protein</fullName>
    </submittedName>
</protein>
<dbReference type="AlphaFoldDB" id="A0A067SUC2"/>
<gene>
    <name evidence="1" type="ORF">GALMADRAFT_227506</name>
</gene>
<keyword evidence="2" id="KW-1185">Reference proteome</keyword>
<dbReference type="Proteomes" id="UP000027222">
    <property type="component" value="Unassembled WGS sequence"/>
</dbReference>
<dbReference type="EMBL" id="KL142383">
    <property type="protein sequence ID" value="KDR74451.1"/>
    <property type="molecule type" value="Genomic_DNA"/>
</dbReference>
<evidence type="ECO:0000313" key="1">
    <source>
        <dbReference type="EMBL" id="KDR74451.1"/>
    </source>
</evidence>
<dbReference type="OrthoDB" id="5979581at2759"/>
<proteinExistence type="predicted"/>
<accession>A0A067SUC2</accession>
<evidence type="ECO:0000313" key="2">
    <source>
        <dbReference type="Proteomes" id="UP000027222"/>
    </source>
</evidence>
<sequence>METLEYPDPIPVIPRRFDNQSDSLPKYLVEAVNLSPVAGSPVEGHGRWRMHAIVTDFGTPSRVSDPIITYPLCSGNTVTN</sequence>
<name>A0A067SUC2_GALM3</name>
<dbReference type="HOGENOM" id="CLU_2589907_0_0_1"/>
<reference evidence="2" key="1">
    <citation type="journal article" date="2014" name="Proc. Natl. Acad. Sci. U.S.A.">
        <title>Extensive sampling of basidiomycete genomes demonstrates inadequacy of the white-rot/brown-rot paradigm for wood decay fungi.</title>
        <authorList>
            <person name="Riley R."/>
            <person name="Salamov A.A."/>
            <person name="Brown D.W."/>
            <person name="Nagy L.G."/>
            <person name="Floudas D."/>
            <person name="Held B.W."/>
            <person name="Levasseur A."/>
            <person name="Lombard V."/>
            <person name="Morin E."/>
            <person name="Otillar R."/>
            <person name="Lindquist E.A."/>
            <person name="Sun H."/>
            <person name="LaButti K.M."/>
            <person name="Schmutz J."/>
            <person name="Jabbour D."/>
            <person name="Luo H."/>
            <person name="Baker S.E."/>
            <person name="Pisabarro A.G."/>
            <person name="Walton J.D."/>
            <person name="Blanchette R.A."/>
            <person name="Henrissat B."/>
            <person name="Martin F."/>
            <person name="Cullen D."/>
            <person name="Hibbett D.S."/>
            <person name="Grigoriev I.V."/>
        </authorList>
    </citation>
    <scope>NUCLEOTIDE SEQUENCE [LARGE SCALE GENOMIC DNA]</scope>
    <source>
        <strain evidence="2">CBS 339.88</strain>
    </source>
</reference>
<organism evidence="1 2">
    <name type="scientific">Galerina marginata (strain CBS 339.88)</name>
    <dbReference type="NCBI Taxonomy" id="685588"/>
    <lineage>
        <taxon>Eukaryota</taxon>
        <taxon>Fungi</taxon>
        <taxon>Dikarya</taxon>
        <taxon>Basidiomycota</taxon>
        <taxon>Agaricomycotina</taxon>
        <taxon>Agaricomycetes</taxon>
        <taxon>Agaricomycetidae</taxon>
        <taxon>Agaricales</taxon>
        <taxon>Agaricineae</taxon>
        <taxon>Strophariaceae</taxon>
        <taxon>Galerina</taxon>
    </lineage>
</organism>